<keyword evidence="3" id="KW-1185">Reference proteome</keyword>
<dbReference type="InterPro" id="IPR005135">
    <property type="entry name" value="Endo/exonuclease/phosphatase"/>
</dbReference>
<name>A0A7D8UIG8_9HELO</name>
<dbReference type="AlphaFoldDB" id="A0A7D8UIG8"/>
<reference evidence="2 3" key="1">
    <citation type="submission" date="2018-05" db="EMBL/GenBank/DDBJ databases">
        <title>Whole genome sequencing for identification of molecular markers to develop diagnostic detection tools for the regulated plant pathogen Lachnellula willkommii.</title>
        <authorList>
            <person name="Giroux E."/>
            <person name="Bilodeau G."/>
        </authorList>
    </citation>
    <scope>NUCLEOTIDE SEQUENCE [LARGE SCALE GENOMIC DNA]</scope>
    <source>
        <strain evidence="2 3">CBS 625.97</strain>
    </source>
</reference>
<feature type="domain" description="Endonuclease/exonuclease/phosphatase" evidence="1">
    <location>
        <begin position="24"/>
        <end position="114"/>
    </location>
</feature>
<dbReference type="OrthoDB" id="3942396at2759"/>
<evidence type="ECO:0000313" key="3">
    <source>
        <dbReference type="Proteomes" id="UP000481288"/>
    </source>
</evidence>
<evidence type="ECO:0000313" key="2">
    <source>
        <dbReference type="EMBL" id="TVY45818.1"/>
    </source>
</evidence>
<dbReference type="Proteomes" id="UP000481288">
    <property type="component" value="Unassembled WGS sequence"/>
</dbReference>
<dbReference type="GO" id="GO:0003824">
    <property type="term" value="F:catalytic activity"/>
    <property type="evidence" value="ECO:0007669"/>
    <property type="project" value="InterPro"/>
</dbReference>
<sequence>MAYIARSYVPQIRIYNIYNQETPLPPNLLLYSDFNAYNAWWDPLYEKSDAKGDTLAEWIIEYNLALFNKPGVGTFYRPLMQNATNIDLTLSHCSIANQIKFWAIVEDIGSDYFGITFKIQGTRQD</sequence>
<proteinExistence type="predicted"/>
<dbReference type="EMBL" id="QGMG01001646">
    <property type="protein sequence ID" value="TVY45818.1"/>
    <property type="molecule type" value="Genomic_DNA"/>
</dbReference>
<dbReference type="Pfam" id="PF14529">
    <property type="entry name" value="Exo_endo_phos_2"/>
    <property type="match status" value="1"/>
</dbReference>
<dbReference type="InterPro" id="IPR036691">
    <property type="entry name" value="Endo/exonu/phosph_ase_sf"/>
</dbReference>
<gene>
    <name evidence="2" type="ORF">LCER1_G007209</name>
</gene>
<accession>A0A7D8UIG8</accession>
<dbReference type="SUPFAM" id="SSF56219">
    <property type="entry name" value="DNase I-like"/>
    <property type="match status" value="1"/>
</dbReference>
<organism evidence="2 3">
    <name type="scientific">Lachnellula cervina</name>
    <dbReference type="NCBI Taxonomy" id="1316786"/>
    <lineage>
        <taxon>Eukaryota</taxon>
        <taxon>Fungi</taxon>
        <taxon>Dikarya</taxon>
        <taxon>Ascomycota</taxon>
        <taxon>Pezizomycotina</taxon>
        <taxon>Leotiomycetes</taxon>
        <taxon>Helotiales</taxon>
        <taxon>Lachnaceae</taxon>
        <taxon>Lachnellula</taxon>
    </lineage>
</organism>
<protein>
    <recommendedName>
        <fullName evidence="1">Endonuclease/exonuclease/phosphatase domain-containing protein</fullName>
    </recommendedName>
</protein>
<evidence type="ECO:0000259" key="1">
    <source>
        <dbReference type="Pfam" id="PF14529"/>
    </source>
</evidence>
<dbReference type="Gene3D" id="3.60.10.10">
    <property type="entry name" value="Endonuclease/exonuclease/phosphatase"/>
    <property type="match status" value="1"/>
</dbReference>
<comment type="caution">
    <text evidence="2">The sequence shown here is derived from an EMBL/GenBank/DDBJ whole genome shotgun (WGS) entry which is preliminary data.</text>
</comment>